<sequence length="230" mass="27073">MSKLIRLGWSQLKTYLTTVLTDYKAVAKDVVVELEEKPWKFVLGGITYACNPTYQDFLSTVTQCRLQLLQLADLMRNERSQAHVDKLSILFNQQAIHAVNCIFFTVLLEKESLDGCDLYSVQNSLDKWTKWQDRIVDIGAFDRWFLLSKSMQNYDRQEKSNKNCVWFGAQNNAVIHWWIKFRDKIRTCPGRWQKTTVDGLQRFWRPLLENVDLDVAANCRNNETRKRNLL</sequence>
<dbReference type="GO" id="GO:0045039">
    <property type="term" value="P:protein insertion into mitochondrial inner membrane"/>
    <property type="evidence" value="ECO:0007669"/>
    <property type="project" value="TreeGrafter"/>
</dbReference>
<evidence type="ECO:0000313" key="2">
    <source>
        <dbReference type="Proteomes" id="UP000054721"/>
    </source>
</evidence>
<proteinExistence type="predicted"/>
<reference evidence="1 2" key="1">
    <citation type="submission" date="2015-05" db="EMBL/GenBank/DDBJ databases">
        <title>Evolution of Trichinella species and genotypes.</title>
        <authorList>
            <person name="Korhonen P.K."/>
            <person name="Edoardo P."/>
            <person name="Giuseppe L.R."/>
            <person name="Gasser R.B."/>
        </authorList>
    </citation>
    <scope>NUCLEOTIDE SEQUENCE [LARGE SCALE GENOMIC DNA]</scope>
    <source>
        <strain evidence="1">ISS10</strain>
    </source>
</reference>
<dbReference type="InterPro" id="IPR019322">
    <property type="entry name" value="TIMM29"/>
</dbReference>
<dbReference type="STRING" id="6335.A0A0V1LQZ6"/>
<dbReference type="PANTHER" id="PTHR21435">
    <property type="entry name" value="MITOCHONDRIAL IMPORT INNER MEMBRANE TRANSLOCASE SUBUNIT TIM29"/>
    <property type="match status" value="1"/>
</dbReference>
<gene>
    <name evidence="1" type="ORF">T02_12098</name>
</gene>
<dbReference type="OrthoDB" id="5970620at2759"/>
<dbReference type="GO" id="GO:0042721">
    <property type="term" value="C:TIM22 mitochondrial import inner membrane insertion complex"/>
    <property type="evidence" value="ECO:0007669"/>
    <property type="project" value="InterPro"/>
</dbReference>
<dbReference type="Pfam" id="PF10171">
    <property type="entry name" value="Tim29"/>
    <property type="match status" value="1"/>
</dbReference>
<protein>
    <submittedName>
        <fullName evidence="1">Uncharacterized protein</fullName>
    </submittedName>
</protein>
<organism evidence="1 2">
    <name type="scientific">Trichinella nativa</name>
    <dbReference type="NCBI Taxonomy" id="6335"/>
    <lineage>
        <taxon>Eukaryota</taxon>
        <taxon>Metazoa</taxon>
        <taxon>Ecdysozoa</taxon>
        <taxon>Nematoda</taxon>
        <taxon>Enoplea</taxon>
        <taxon>Dorylaimia</taxon>
        <taxon>Trichinellida</taxon>
        <taxon>Trichinellidae</taxon>
        <taxon>Trichinella</taxon>
    </lineage>
</organism>
<comment type="caution">
    <text evidence="1">The sequence shown here is derived from an EMBL/GenBank/DDBJ whole genome shotgun (WGS) entry which is preliminary data.</text>
</comment>
<name>A0A0V1LQZ6_9BILA</name>
<dbReference type="EMBL" id="JYDW01000013">
    <property type="protein sequence ID" value="KRZ61901.1"/>
    <property type="molecule type" value="Genomic_DNA"/>
</dbReference>
<dbReference type="AlphaFoldDB" id="A0A0V1LQZ6"/>
<keyword evidence="2" id="KW-1185">Reference proteome</keyword>
<dbReference type="PANTHER" id="PTHR21435:SF1">
    <property type="entry name" value="MITOCHONDRIAL IMPORT INNER MEMBRANE TRANSLOCASE SUBUNIT TIM29"/>
    <property type="match status" value="1"/>
</dbReference>
<accession>A0A0V1LQZ6</accession>
<dbReference type="Proteomes" id="UP000054721">
    <property type="component" value="Unassembled WGS sequence"/>
</dbReference>
<evidence type="ECO:0000313" key="1">
    <source>
        <dbReference type="EMBL" id="KRZ61901.1"/>
    </source>
</evidence>